<feature type="chain" id="PRO_5047520439" description="Extracellular solute-binding protein" evidence="6">
    <location>
        <begin position="20"/>
        <end position="435"/>
    </location>
</feature>
<sequence>MNTKLKVTIAMTLISSMLAACGGAGGKMPNNAADSKPPKAEDLKPVTIRLFPNQLVTDEDFNKLIVEPVKKKYPHITVEMIKKDSAKWLPDYVASGEVMDLVTIWNGTLPSYADLNLYEDITPLAKKHNFDLGRFDQGALDTIRETSDKKELIALPYNVQFNALYYNKDIFDKFGVPYPKDGMTWDNAIELGRQLSREDGGVTYRGLDPESVTRMLFPMSLNVVDAKTQKSNVNTDPYKRVFDVTNRIYAIPNNKPKTLSQNASDIFIKEKNVAMITTVNMFDKLRNDPGFKWDVAQYPSYSERPNVYGMFDMHTILITKTSKNKDDAMRVLEVLFSDDVQLISTKETGRVSALKDPKFNQAFGSAMPHLSGKQLPSIFKSKPAQSPPFSVHYTKGVAHLRNSFAEVVDGKKDINTALREADEKITQMIATDSKK</sequence>
<organism evidence="7 8">
    <name type="scientific">Paenibacillus allorhizosphaerae</name>
    <dbReference type="NCBI Taxonomy" id="2849866"/>
    <lineage>
        <taxon>Bacteria</taxon>
        <taxon>Bacillati</taxon>
        <taxon>Bacillota</taxon>
        <taxon>Bacilli</taxon>
        <taxon>Bacillales</taxon>
        <taxon>Paenibacillaceae</taxon>
        <taxon>Paenibacillus</taxon>
    </lineage>
</organism>
<proteinExistence type="predicted"/>
<dbReference type="RefSeq" id="WP_218097729.1">
    <property type="nucleotide sequence ID" value="NZ_CAJVCE010000003.1"/>
</dbReference>
<dbReference type="Proteomes" id="UP000730618">
    <property type="component" value="Unassembled WGS sequence"/>
</dbReference>
<dbReference type="PANTHER" id="PTHR43649:SF33">
    <property type="entry name" value="POLYGALACTURONAN_RHAMNOGALACTURONAN-BINDING PROTEIN YTCQ"/>
    <property type="match status" value="1"/>
</dbReference>
<keyword evidence="2 6" id="KW-0732">Signal</keyword>
<gene>
    <name evidence="7" type="ORF">PAECIP111802_01386</name>
</gene>
<keyword evidence="3" id="KW-0472">Membrane</keyword>
<comment type="caution">
    <text evidence="7">The sequence shown here is derived from an EMBL/GenBank/DDBJ whole genome shotgun (WGS) entry which is preliminary data.</text>
</comment>
<evidence type="ECO:0000256" key="4">
    <source>
        <dbReference type="ARBA" id="ARBA00023139"/>
    </source>
</evidence>
<evidence type="ECO:0000256" key="6">
    <source>
        <dbReference type="SAM" id="SignalP"/>
    </source>
</evidence>
<evidence type="ECO:0008006" key="9">
    <source>
        <dbReference type="Google" id="ProtNLM"/>
    </source>
</evidence>
<dbReference type="Pfam" id="PF01547">
    <property type="entry name" value="SBP_bac_1"/>
    <property type="match status" value="1"/>
</dbReference>
<feature type="signal peptide" evidence="6">
    <location>
        <begin position="1"/>
        <end position="19"/>
    </location>
</feature>
<name>A0ABN7TEB3_9BACL</name>
<evidence type="ECO:0000256" key="1">
    <source>
        <dbReference type="ARBA" id="ARBA00022475"/>
    </source>
</evidence>
<evidence type="ECO:0000256" key="3">
    <source>
        <dbReference type="ARBA" id="ARBA00023136"/>
    </source>
</evidence>
<accession>A0ABN7TEB3</accession>
<keyword evidence="1" id="KW-1003">Cell membrane</keyword>
<evidence type="ECO:0000256" key="5">
    <source>
        <dbReference type="ARBA" id="ARBA00023288"/>
    </source>
</evidence>
<keyword evidence="5" id="KW-0449">Lipoprotein</keyword>
<evidence type="ECO:0000313" key="7">
    <source>
        <dbReference type="EMBL" id="CAG7627758.1"/>
    </source>
</evidence>
<dbReference type="InterPro" id="IPR006059">
    <property type="entry name" value="SBP"/>
</dbReference>
<protein>
    <recommendedName>
        <fullName evidence="9">Extracellular solute-binding protein</fullName>
    </recommendedName>
</protein>
<evidence type="ECO:0000256" key="2">
    <source>
        <dbReference type="ARBA" id="ARBA00022729"/>
    </source>
</evidence>
<dbReference type="EMBL" id="CAJVCE010000003">
    <property type="protein sequence ID" value="CAG7627758.1"/>
    <property type="molecule type" value="Genomic_DNA"/>
</dbReference>
<dbReference type="PROSITE" id="PS51257">
    <property type="entry name" value="PROKAR_LIPOPROTEIN"/>
    <property type="match status" value="1"/>
</dbReference>
<dbReference type="InterPro" id="IPR050490">
    <property type="entry name" value="Bact_solute-bd_prot1"/>
</dbReference>
<evidence type="ECO:0000313" key="8">
    <source>
        <dbReference type="Proteomes" id="UP000730618"/>
    </source>
</evidence>
<keyword evidence="4" id="KW-0564">Palmitate</keyword>
<dbReference type="PANTHER" id="PTHR43649">
    <property type="entry name" value="ARABINOSE-BINDING PROTEIN-RELATED"/>
    <property type="match status" value="1"/>
</dbReference>
<keyword evidence="8" id="KW-1185">Reference proteome</keyword>
<reference evidence="7 8" key="1">
    <citation type="submission" date="2021-06" db="EMBL/GenBank/DDBJ databases">
        <authorList>
            <person name="Criscuolo A."/>
        </authorList>
    </citation>
    <scope>NUCLEOTIDE SEQUENCE [LARGE SCALE GENOMIC DNA]</scope>
    <source>
        <strain evidence="8">CIP 111802</strain>
    </source>
</reference>